<dbReference type="EMBL" id="CP071382">
    <property type="protein sequence ID" value="QSV46900.1"/>
    <property type="molecule type" value="Genomic_DNA"/>
</dbReference>
<accession>A0ABX7Q794</accession>
<evidence type="ECO:0000313" key="2">
    <source>
        <dbReference type="EMBL" id="QSV46900.1"/>
    </source>
</evidence>
<proteinExistence type="predicted"/>
<evidence type="ECO:0000256" key="1">
    <source>
        <dbReference type="SAM" id="SignalP"/>
    </source>
</evidence>
<reference evidence="2 3" key="1">
    <citation type="submission" date="2021-03" db="EMBL/GenBank/DDBJ databases">
        <title>Geobacter metallireducens gen. nov. sp. nov., a microorganism capable of coupling the complete oxidation of organic compounds to the reduction of iron and other metals.</title>
        <authorList>
            <person name="Li Y."/>
        </authorList>
    </citation>
    <scope>NUCLEOTIDE SEQUENCE [LARGE SCALE GENOMIC DNA]</scope>
    <source>
        <strain evidence="2 3">Jerry-YX</strain>
    </source>
</reference>
<evidence type="ECO:0008006" key="4">
    <source>
        <dbReference type="Google" id="ProtNLM"/>
    </source>
</evidence>
<feature type="signal peptide" evidence="1">
    <location>
        <begin position="1"/>
        <end position="18"/>
    </location>
</feature>
<keyword evidence="1" id="KW-0732">Signal</keyword>
<dbReference type="RefSeq" id="WP_207164678.1">
    <property type="nucleotide sequence ID" value="NZ_CP071382.1"/>
</dbReference>
<organism evidence="2 3">
    <name type="scientific">Geobacter benzoatilyticus</name>
    <dbReference type="NCBI Taxonomy" id="2815309"/>
    <lineage>
        <taxon>Bacteria</taxon>
        <taxon>Pseudomonadati</taxon>
        <taxon>Thermodesulfobacteriota</taxon>
        <taxon>Desulfuromonadia</taxon>
        <taxon>Geobacterales</taxon>
        <taxon>Geobacteraceae</taxon>
        <taxon>Geobacter</taxon>
    </lineage>
</organism>
<keyword evidence="3" id="KW-1185">Reference proteome</keyword>
<feature type="chain" id="PRO_5046405340" description="Lipoprotein" evidence="1">
    <location>
        <begin position="19"/>
        <end position="67"/>
    </location>
</feature>
<name>A0ABX7Q794_9BACT</name>
<evidence type="ECO:0000313" key="3">
    <source>
        <dbReference type="Proteomes" id="UP000663651"/>
    </source>
</evidence>
<dbReference type="PROSITE" id="PS51257">
    <property type="entry name" value="PROKAR_LIPOPROTEIN"/>
    <property type="match status" value="1"/>
</dbReference>
<dbReference type="Proteomes" id="UP000663651">
    <property type="component" value="Chromosome"/>
</dbReference>
<sequence length="67" mass="7376">MRNKVLLSLMLVVLAGCAADLRSGRKFEGFHPMTYAECEKVLPSKDEGVQVIEALRRTGQLKAAEAK</sequence>
<protein>
    <recommendedName>
        <fullName evidence="4">Lipoprotein</fullName>
    </recommendedName>
</protein>
<gene>
    <name evidence="2" type="ORF">JZM60_06445</name>
</gene>